<reference evidence="6" key="1">
    <citation type="submission" date="2025-02" db="EMBL/GenBank/DDBJ databases">
        <authorList>
            <consortium name="NCBI Genome Project"/>
        </authorList>
    </citation>
    <scope>NUCLEOTIDE SEQUENCE</scope>
</reference>
<evidence type="ECO:0000256" key="4">
    <source>
        <dbReference type="ARBA" id="ARBA00023136"/>
    </source>
</evidence>
<proteinExistence type="predicted"/>
<dbReference type="PANTHER" id="PTHR23501">
    <property type="entry name" value="MAJOR FACILITATOR SUPERFAMILY"/>
    <property type="match status" value="1"/>
</dbReference>
<dbReference type="GO" id="GO:0016020">
    <property type="term" value="C:membrane"/>
    <property type="evidence" value="ECO:0007669"/>
    <property type="project" value="UniProtKB-SubCell"/>
</dbReference>
<dbReference type="VEuPathDB" id="FungiDB:An12g02710"/>
<dbReference type="GeneID" id="84592506"/>
<evidence type="ECO:0000313" key="6">
    <source>
        <dbReference type="RefSeq" id="XP_059601823.1"/>
    </source>
</evidence>
<feature type="transmembrane region" description="Helical" evidence="5">
    <location>
        <begin position="363"/>
        <end position="384"/>
    </location>
</feature>
<accession>A0AAJ8BQI0</accession>
<dbReference type="PANTHER" id="PTHR23501:SF198">
    <property type="entry name" value="AZOLE RESISTANCE PROTEIN 1-RELATED"/>
    <property type="match status" value="1"/>
</dbReference>
<keyword evidence="3 5" id="KW-1133">Transmembrane helix</keyword>
<keyword evidence="2 5" id="KW-0812">Transmembrane</keyword>
<organism evidence="6">
    <name type="scientific">Aspergillus niger</name>
    <dbReference type="NCBI Taxonomy" id="5061"/>
    <lineage>
        <taxon>Eukaryota</taxon>
        <taxon>Fungi</taxon>
        <taxon>Dikarya</taxon>
        <taxon>Ascomycota</taxon>
        <taxon>Pezizomycotina</taxon>
        <taxon>Eurotiomycetes</taxon>
        <taxon>Eurotiomycetidae</taxon>
        <taxon>Eurotiales</taxon>
        <taxon>Aspergillaceae</taxon>
        <taxon>Aspergillus</taxon>
        <taxon>Aspergillus subgen. Circumdati</taxon>
    </lineage>
</organism>
<feature type="transmembrane region" description="Helical" evidence="5">
    <location>
        <begin position="304"/>
        <end position="322"/>
    </location>
</feature>
<protein>
    <submittedName>
        <fullName evidence="6">Uncharacterized protein</fullName>
    </submittedName>
</protein>
<keyword evidence="4 5" id="KW-0472">Membrane</keyword>
<feature type="transmembrane region" description="Helical" evidence="5">
    <location>
        <begin position="334"/>
        <end position="357"/>
    </location>
</feature>
<dbReference type="RefSeq" id="XP_059601823.1">
    <property type="nucleotide sequence ID" value="XM_059750759.1"/>
</dbReference>
<reference evidence="6" key="2">
    <citation type="submission" date="2025-08" db="UniProtKB">
        <authorList>
            <consortium name="RefSeq"/>
        </authorList>
    </citation>
    <scope>IDENTIFICATION</scope>
</reference>
<sequence length="464" mass="50824">MPFDLLLDLLRLAGKWKYFNLIFFIAHGVRLYASGPAIINATDERGFNLIATAISVITPEVHSIGDVGWYESEIFIAFQLPKTMSLFSKKVAYLSYVALFEVGRLICALAPSSPVLIVRRAIAGLGASGIIPGGPTLGGALTQHVKWRWCSYINLPITEFSAVVEAAPIPPRLFPSSRNTVLICTSAFFANVDFQCIIYWLPIWFQAVLGTSPTSSGVRKVESFSYPRHRNGITCWWALDNSASSYIRWSSDRVSDFRWHWVLSNCHHGQSPLHVAIDHRCSFFPQAHLGVQASHLPDLVPLDATTLLFAISASCAIVLAIGEAVFQTQLKKELAHVACSAVVNVAISAGALGWRFIVFSAEISVVISACGTSPIVSIGLLYAVDIDKKCEREGKHDVSLEAIYCQITSQPMLRRTITAPEICSRGDLEVSLSAAINGSVSKPTLPRVIVVYETATEYKLQYCA</sequence>
<dbReference type="Gene3D" id="1.20.1250.20">
    <property type="entry name" value="MFS general substrate transporter like domains"/>
    <property type="match status" value="1"/>
</dbReference>
<dbReference type="InterPro" id="IPR036259">
    <property type="entry name" value="MFS_trans_sf"/>
</dbReference>
<dbReference type="AlphaFoldDB" id="A0AAJ8BQI0"/>
<evidence type="ECO:0000256" key="5">
    <source>
        <dbReference type="SAM" id="Phobius"/>
    </source>
</evidence>
<evidence type="ECO:0000256" key="1">
    <source>
        <dbReference type="ARBA" id="ARBA00004141"/>
    </source>
</evidence>
<name>A0AAJ8BQI0_ASPNG</name>
<evidence type="ECO:0000256" key="2">
    <source>
        <dbReference type="ARBA" id="ARBA00022692"/>
    </source>
</evidence>
<comment type="subcellular location">
    <subcellularLocation>
        <location evidence="1">Membrane</location>
        <topology evidence="1">Multi-pass membrane protein</topology>
    </subcellularLocation>
</comment>
<dbReference type="KEGG" id="ang:An12g02710"/>
<evidence type="ECO:0000256" key="3">
    <source>
        <dbReference type="ARBA" id="ARBA00022989"/>
    </source>
</evidence>
<dbReference type="SUPFAM" id="SSF103473">
    <property type="entry name" value="MFS general substrate transporter"/>
    <property type="match status" value="1"/>
</dbReference>
<gene>
    <name evidence="6" type="ORF">An12g02710</name>
</gene>